<name>A0A507QRX7_MONPU</name>
<comment type="caution">
    <text evidence="7">The sequence shown here is derived from an EMBL/GenBank/DDBJ whole genome shotgun (WGS) entry which is preliminary data.</text>
</comment>
<dbReference type="Proteomes" id="UP000319663">
    <property type="component" value="Unassembled WGS sequence"/>
</dbReference>
<evidence type="ECO:0000256" key="4">
    <source>
        <dbReference type="ARBA" id="ARBA00022989"/>
    </source>
</evidence>
<dbReference type="Gene3D" id="1.20.1250.20">
    <property type="entry name" value="MFS general substrate transporter like domains"/>
    <property type="match status" value="1"/>
</dbReference>
<evidence type="ECO:0000256" key="5">
    <source>
        <dbReference type="ARBA" id="ARBA00023136"/>
    </source>
</evidence>
<feature type="transmembrane region" description="Helical" evidence="6">
    <location>
        <begin position="169"/>
        <end position="192"/>
    </location>
</feature>
<keyword evidence="5 6" id="KW-0472">Membrane</keyword>
<keyword evidence="2" id="KW-0813">Transport</keyword>
<dbReference type="PANTHER" id="PTHR43791:SF39">
    <property type="entry name" value="TRANSPORTER LIZ1_SEO1, PUTATIVE (AFU_ORTHOLOGUE AFUA_3G00980)-RELATED"/>
    <property type="match status" value="1"/>
</dbReference>
<evidence type="ECO:0000256" key="2">
    <source>
        <dbReference type="ARBA" id="ARBA00022448"/>
    </source>
</evidence>
<keyword evidence="4 6" id="KW-1133">Transmembrane helix</keyword>
<feature type="transmembrane region" description="Helical" evidence="6">
    <location>
        <begin position="111"/>
        <end position="132"/>
    </location>
</feature>
<feature type="transmembrane region" description="Helical" evidence="6">
    <location>
        <begin position="204"/>
        <end position="223"/>
    </location>
</feature>
<feature type="transmembrane region" description="Helical" evidence="6">
    <location>
        <begin position="290"/>
        <end position="306"/>
    </location>
</feature>
<keyword evidence="8" id="KW-1185">Reference proteome</keyword>
<evidence type="ECO:0000256" key="1">
    <source>
        <dbReference type="ARBA" id="ARBA00004141"/>
    </source>
</evidence>
<dbReference type="InterPro" id="IPR036259">
    <property type="entry name" value="MFS_trans_sf"/>
</dbReference>
<evidence type="ECO:0000313" key="8">
    <source>
        <dbReference type="Proteomes" id="UP000319663"/>
    </source>
</evidence>
<dbReference type="PANTHER" id="PTHR43791">
    <property type="entry name" value="PERMEASE-RELATED"/>
    <property type="match status" value="1"/>
</dbReference>
<feature type="transmembrane region" description="Helical" evidence="6">
    <location>
        <begin position="259"/>
        <end position="278"/>
    </location>
</feature>
<protein>
    <recommendedName>
        <fullName evidence="9">Major facilitator superfamily (MFS) profile domain-containing protein</fullName>
    </recommendedName>
</protein>
<gene>
    <name evidence="7" type="ORF">MPDQ_001309</name>
</gene>
<evidence type="ECO:0000313" key="7">
    <source>
        <dbReference type="EMBL" id="TQB69862.1"/>
    </source>
</evidence>
<feature type="transmembrane region" description="Helical" evidence="6">
    <location>
        <begin position="326"/>
        <end position="344"/>
    </location>
</feature>
<accession>A0A507QRX7</accession>
<feature type="transmembrane region" description="Helical" evidence="6">
    <location>
        <begin position="230"/>
        <end position="247"/>
    </location>
</feature>
<evidence type="ECO:0000256" key="3">
    <source>
        <dbReference type="ARBA" id="ARBA00022692"/>
    </source>
</evidence>
<dbReference type="SUPFAM" id="SSF103473">
    <property type="entry name" value="MFS general substrate transporter"/>
    <property type="match status" value="1"/>
</dbReference>
<keyword evidence="3 6" id="KW-0812">Transmembrane</keyword>
<dbReference type="AlphaFoldDB" id="A0A507QRX7"/>
<organism evidence="7 8">
    <name type="scientific">Monascus purpureus</name>
    <name type="common">Red mold</name>
    <name type="synonym">Monascus anka</name>
    <dbReference type="NCBI Taxonomy" id="5098"/>
    <lineage>
        <taxon>Eukaryota</taxon>
        <taxon>Fungi</taxon>
        <taxon>Dikarya</taxon>
        <taxon>Ascomycota</taxon>
        <taxon>Pezizomycotina</taxon>
        <taxon>Eurotiomycetes</taxon>
        <taxon>Eurotiomycetidae</taxon>
        <taxon>Eurotiales</taxon>
        <taxon>Aspergillaceae</taxon>
        <taxon>Monascus</taxon>
    </lineage>
</organism>
<evidence type="ECO:0000256" key="6">
    <source>
        <dbReference type="SAM" id="Phobius"/>
    </source>
</evidence>
<proteinExistence type="predicted"/>
<evidence type="ECO:0008006" key="9">
    <source>
        <dbReference type="Google" id="ProtNLM"/>
    </source>
</evidence>
<reference evidence="7 8" key="1">
    <citation type="submission" date="2019-06" db="EMBL/GenBank/DDBJ databases">
        <title>Wine fermentation using esterase from Monascus purpureus.</title>
        <authorList>
            <person name="Geng C."/>
            <person name="Zhang Y."/>
        </authorList>
    </citation>
    <scope>NUCLEOTIDE SEQUENCE [LARGE SCALE GENOMIC DNA]</scope>
    <source>
        <strain evidence="7">HQ1</strain>
    </source>
</reference>
<dbReference type="GO" id="GO:0022857">
    <property type="term" value="F:transmembrane transporter activity"/>
    <property type="evidence" value="ECO:0007669"/>
    <property type="project" value="TreeGrafter"/>
</dbReference>
<dbReference type="STRING" id="5098.A0A507QRX7"/>
<comment type="subcellular location">
    <subcellularLocation>
        <location evidence="1">Membrane</location>
        <topology evidence="1">Multi-pass membrane protein</topology>
    </subcellularLocation>
</comment>
<dbReference type="GO" id="GO:0016020">
    <property type="term" value="C:membrane"/>
    <property type="evidence" value="ECO:0007669"/>
    <property type="project" value="UniProtKB-SubCell"/>
</dbReference>
<dbReference type="EMBL" id="VIFY01000133">
    <property type="protein sequence ID" value="TQB69862.1"/>
    <property type="molecule type" value="Genomic_DNA"/>
</dbReference>
<sequence length="373" mass="41650">MKGDLGFGPGNELSWMNTYFNIGTIIGGPCSNMMLTIVRPRYWLPGYPGACCYGPSSCSSHTKRTRHRSCTACGSASASSSLQPGRASNTCLGAGTGSRKWRGEVASSSSAWRWLFNFDFLLAVPVVIYRFFFLPDTPYTTKAFYLNEWERERARQRIEKEGRSPKGRFSLAVFKHILVSWQLYAFAIAYSLWTLTCGNYINNIPTTVGAINWFLMVTTGYVADKLGRRGPFCFVVGCLLTFCYAVHNVSSANDKLRMAAFVLTGCYGCYTPLLAGWLNSVCGGDKHLRAFSMAFMVSVGMAVVIPRQQIRMPSGQAPDFQKTHGWIGALMFVIALALWTGFEIDFMQRVCESRGLKWRRESSEEEKSGQEEV</sequence>